<dbReference type="InterPro" id="IPR050104">
    <property type="entry name" value="FMN-dep_NADH:Q_OxRdtase_AzoR1"/>
</dbReference>
<sequence>MPTIFRLDASIRNEGSVTRAVATTLESALLANAPDTKILRRDLAHAPLQSPVWAAALTGSHAPQGQRTPEQHKALALASELGDELSQADAFIFAVPMYNFGVPPHVKAWFDVLISDPRFSPRSAKPIAGKPAYLVLARGGAYGPGTPREGWDHATGWLKLSPPVSVWSVLTL</sequence>
<gene>
    <name evidence="2" type="ORF">ACFFP1_07940</name>
</gene>
<dbReference type="SUPFAM" id="SSF52218">
    <property type="entry name" value="Flavoproteins"/>
    <property type="match status" value="1"/>
</dbReference>
<dbReference type="RefSeq" id="WP_234750689.1">
    <property type="nucleotide sequence ID" value="NZ_BAAAWN010000001.1"/>
</dbReference>
<protein>
    <submittedName>
        <fullName evidence="2">FMN-dependent NADH-azoreductase</fullName>
    </submittedName>
</protein>
<dbReference type="PANTHER" id="PTHR43741">
    <property type="entry name" value="FMN-DEPENDENT NADH-AZOREDUCTASE 1"/>
    <property type="match status" value="1"/>
</dbReference>
<dbReference type="Pfam" id="PF02525">
    <property type="entry name" value="Flavodoxin_2"/>
    <property type="match status" value="1"/>
</dbReference>
<keyword evidence="3" id="KW-1185">Reference proteome</keyword>
<comment type="caution">
    <text evidence="2">The sequence shown here is derived from an EMBL/GenBank/DDBJ whole genome shotgun (WGS) entry which is preliminary data.</text>
</comment>
<dbReference type="InterPro" id="IPR029039">
    <property type="entry name" value="Flavoprotein-like_sf"/>
</dbReference>
<reference evidence="2 3" key="1">
    <citation type="submission" date="2024-09" db="EMBL/GenBank/DDBJ databases">
        <authorList>
            <person name="Sun Q."/>
            <person name="Mori K."/>
        </authorList>
    </citation>
    <scope>NUCLEOTIDE SEQUENCE [LARGE SCALE GENOMIC DNA]</scope>
    <source>
        <strain evidence="2 3">JCM 1334</strain>
    </source>
</reference>
<feature type="domain" description="Flavodoxin-like fold" evidence="1">
    <location>
        <begin position="4"/>
        <end position="159"/>
    </location>
</feature>
<accession>A0ABV5XXF8</accession>
<dbReference type="EMBL" id="JBHMBC010000009">
    <property type="protein sequence ID" value="MFB9819431.1"/>
    <property type="molecule type" value="Genomic_DNA"/>
</dbReference>
<organism evidence="2 3">
    <name type="scientific">Arthrobacter ramosus</name>
    <dbReference type="NCBI Taxonomy" id="1672"/>
    <lineage>
        <taxon>Bacteria</taxon>
        <taxon>Bacillati</taxon>
        <taxon>Actinomycetota</taxon>
        <taxon>Actinomycetes</taxon>
        <taxon>Micrococcales</taxon>
        <taxon>Micrococcaceae</taxon>
        <taxon>Arthrobacter</taxon>
    </lineage>
</organism>
<name>A0ABV5XXF8_ARTRM</name>
<dbReference type="Proteomes" id="UP001589702">
    <property type="component" value="Unassembled WGS sequence"/>
</dbReference>
<dbReference type="InterPro" id="IPR003680">
    <property type="entry name" value="Flavodoxin_fold"/>
</dbReference>
<dbReference type="PANTHER" id="PTHR43741:SF4">
    <property type="entry name" value="FMN-DEPENDENT NADH:QUINONE OXIDOREDUCTASE"/>
    <property type="match status" value="1"/>
</dbReference>
<dbReference type="Gene3D" id="3.40.50.360">
    <property type="match status" value="1"/>
</dbReference>
<evidence type="ECO:0000313" key="2">
    <source>
        <dbReference type="EMBL" id="MFB9819431.1"/>
    </source>
</evidence>
<evidence type="ECO:0000259" key="1">
    <source>
        <dbReference type="Pfam" id="PF02525"/>
    </source>
</evidence>
<evidence type="ECO:0000313" key="3">
    <source>
        <dbReference type="Proteomes" id="UP001589702"/>
    </source>
</evidence>
<proteinExistence type="predicted"/>